<evidence type="ECO:0000256" key="6">
    <source>
        <dbReference type="ARBA" id="ARBA00023295"/>
    </source>
</evidence>
<keyword evidence="4 8" id="KW-0732">Signal</keyword>
<feature type="signal peptide" evidence="8">
    <location>
        <begin position="1"/>
        <end position="19"/>
    </location>
</feature>
<evidence type="ECO:0000313" key="11">
    <source>
        <dbReference type="Proteomes" id="UP001347796"/>
    </source>
</evidence>
<sequence length="404" mass="45366">MKIFEVLAVIIFTVGFLEAANNGVARTPPLGWMSWERFRCNTDCTTYPDSCISEKLIMQMADHMAADGYRDVGYEYVCIDDCWPLKTRGADGRLVPDPARFPSGMKALADYVHSKGLKLGIYTDFGYMTCGGYPGSEFYLQLDAETFAEWDIDMLKLDACYSFGEDLKYGFPAMEFYLNRTGRQFVFSCDWDWAMNDQANYTHMAEFCNMWRIAHDMEDYWDNVQLVIDVYANNSRNFSDFTGPGAWADADSVIVGLYGLSDDQERVQFGMWSMFASPLLLAADLRSIKNSSKALLLNKNILAINQDPLGVQATLKMKLAQNKIYVFLKGLTGGRTAIALFNSDYHGQPVRATFMLNQLGLTNGKGYSFTDGFTGMARGKYMPATEINIDVNPTGIDIFIATPV</sequence>
<evidence type="ECO:0000256" key="3">
    <source>
        <dbReference type="ARBA" id="ARBA00012755"/>
    </source>
</evidence>
<evidence type="ECO:0000256" key="4">
    <source>
        <dbReference type="ARBA" id="ARBA00022729"/>
    </source>
</evidence>
<dbReference type="Gene3D" id="3.20.20.70">
    <property type="entry name" value="Aldolase class I"/>
    <property type="match status" value="1"/>
</dbReference>
<comment type="caution">
    <text evidence="10">The sequence shown here is derived from an EMBL/GenBank/DDBJ whole genome shotgun (WGS) entry which is preliminary data.</text>
</comment>
<dbReference type="GO" id="GO:0009311">
    <property type="term" value="P:oligosaccharide metabolic process"/>
    <property type="evidence" value="ECO:0007669"/>
    <property type="project" value="TreeGrafter"/>
</dbReference>
<evidence type="ECO:0000256" key="2">
    <source>
        <dbReference type="ARBA" id="ARBA00009743"/>
    </source>
</evidence>
<name>A0AAN8JCD8_PATCE</name>
<feature type="domain" description="Alpha galactosidase C-terminal" evidence="9">
    <location>
        <begin position="323"/>
        <end position="381"/>
    </location>
</feature>
<dbReference type="CDD" id="cd14792">
    <property type="entry name" value="GH27"/>
    <property type="match status" value="1"/>
</dbReference>
<keyword evidence="7" id="KW-1015">Disulfide bond</keyword>
<evidence type="ECO:0000259" key="9">
    <source>
        <dbReference type="Pfam" id="PF17801"/>
    </source>
</evidence>
<evidence type="ECO:0000313" key="10">
    <source>
        <dbReference type="EMBL" id="KAK6173346.1"/>
    </source>
</evidence>
<evidence type="ECO:0000256" key="5">
    <source>
        <dbReference type="ARBA" id="ARBA00022801"/>
    </source>
</evidence>
<dbReference type="EMBL" id="JAZGQO010000011">
    <property type="protein sequence ID" value="KAK6173346.1"/>
    <property type="molecule type" value="Genomic_DNA"/>
</dbReference>
<dbReference type="AlphaFoldDB" id="A0AAN8JCD8"/>
<dbReference type="SUPFAM" id="SSF51011">
    <property type="entry name" value="Glycosyl hydrolase domain"/>
    <property type="match status" value="1"/>
</dbReference>
<dbReference type="FunFam" id="3.20.20.70:FF:000197">
    <property type="entry name" value="Alpha-galactosidase"/>
    <property type="match status" value="1"/>
</dbReference>
<proteinExistence type="inferred from homology"/>
<comment type="subunit">
    <text evidence="7">Homodimer.</text>
</comment>
<dbReference type="GO" id="GO:0005737">
    <property type="term" value="C:cytoplasm"/>
    <property type="evidence" value="ECO:0007669"/>
    <property type="project" value="TreeGrafter"/>
</dbReference>
<keyword evidence="11" id="KW-1185">Reference proteome</keyword>
<dbReference type="InterPro" id="IPR013780">
    <property type="entry name" value="Glyco_hydro_b"/>
</dbReference>
<reference evidence="10 11" key="1">
    <citation type="submission" date="2024-01" db="EMBL/GenBank/DDBJ databases">
        <title>The genome of the rayed Mediterranean limpet Patella caerulea (Linnaeus, 1758).</title>
        <authorList>
            <person name="Anh-Thu Weber A."/>
            <person name="Halstead-Nussloch G."/>
        </authorList>
    </citation>
    <scope>NUCLEOTIDE SEQUENCE [LARGE SCALE GENOMIC DNA]</scope>
    <source>
        <strain evidence="10">AATW-2023a</strain>
        <tissue evidence="10">Whole specimen</tissue>
    </source>
</reference>
<keyword evidence="6 7" id="KW-0326">Glycosidase</keyword>
<dbReference type="PANTHER" id="PTHR11452:SF83">
    <property type="entry name" value="ALPHA-GALACTOSIDASE"/>
    <property type="match status" value="1"/>
</dbReference>
<organism evidence="10 11">
    <name type="scientific">Patella caerulea</name>
    <name type="common">Rayed Mediterranean limpet</name>
    <dbReference type="NCBI Taxonomy" id="87958"/>
    <lineage>
        <taxon>Eukaryota</taxon>
        <taxon>Metazoa</taxon>
        <taxon>Spiralia</taxon>
        <taxon>Lophotrochozoa</taxon>
        <taxon>Mollusca</taxon>
        <taxon>Gastropoda</taxon>
        <taxon>Patellogastropoda</taxon>
        <taxon>Patelloidea</taxon>
        <taxon>Patellidae</taxon>
        <taxon>Patella</taxon>
    </lineage>
</organism>
<dbReference type="GO" id="GO:0004557">
    <property type="term" value="F:alpha-galactosidase activity"/>
    <property type="evidence" value="ECO:0007669"/>
    <property type="project" value="UniProtKB-EC"/>
</dbReference>
<dbReference type="InterPro" id="IPR017853">
    <property type="entry name" value="GH"/>
</dbReference>
<dbReference type="EC" id="3.2.1.-" evidence="7"/>
<dbReference type="InterPro" id="IPR041233">
    <property type="entry name" value="Melibiase_C"/>
</dbReference>
<dbReference type="Pfam" id="PF17801">
    <property type="entry name" value="Melibiase_C"/>
    <property type="match status" value="1"/>
</dbReference>
<dbReference type="InterPro" id="IPR013785">
    <property type="entry name" value="Aldolase_TIM"/>
</dbReference>
<evidence type="ECO:0000256" key="8">
    <source>
        <dbReference type="SAM" id="SignalP"/>
    </source>
</evidence>
<evidence type="ECO:0000256" key="1">
    <source>
        <dbReference type="ARBA" id="ARBA00001255"/>
    </source>
</evidence>
<dbReference type="Gene3D" id="2.60.40.1180">
    <property type="entry name" value="Golgi alpha-mannosidase II"/>
    <property type="match status" value="1"/>
</dbReference>
<gene>
    <name evidence="10" type="ORF">SNE40_016815</name>
</gene>
<dbReference type="PRINTS" id="PR00740">
    <property type="entry name" value="GLHYDRLASE27"/>
</dbReference>
<dbReference type="PANTHER" id="PTHR11452">
    <property type="entry name" value="ALPHA-GALACTOSIDASE/ALPHA-N-ACETYLGALACTOSAMINIDASE"/>
    <property type="match status" value="1"/>
</dbReference>
<dbReference type="InterPro" id="IPR002241">
    <property type="entry name" value="Glyco_hydro_27"/>
</dbReference>
<dbReference type="Pfam" id="PF16499">
    <property type="entry name" value="Melibiase_2"/>
    <property type="match status" value="1"/>
</dbReference>
<dbReference type="Proteomes" id="UP001347796">
    <property type="component" value="Unassembled WGS sequence"/>
</dbReference>
<dbReference type="SUPFAM" id="SSF51445">
    <property type="entry name" value="(Trans)glycosidases"/>
    <property type="match status" value="1"/>
</dbReference>
<feature type="chain" id="PRO_5043005070" description="Alpha-galactosidase" evidence="8">
    <location>
        <begin position="20"/>
        <end position="404"/>
    </location>
</feature>
<evidence type="ECO:0000256" key="7">
    <source>
        <dbReference type="RuleBase" id="RU361168"/>
    </source>
</evidence>
<comment type="catalytic activity">
    <reaction evidence="1">
        <text>Hydrolysis of terminal, non-reducing alpha-D-galactose residues in alpha-D-galactosides, including galactose oligosaccharides, galactomannans and galactolipids.</text>
        <dbReference type="EC" id="3.2.1.22"/>
    </reaction>
</comment>
<protein>
    <recommendedName>
        <fullName evidence="3 7">Alpha-galactosidase</fullName>
        <ecNumber evidence="7">3.2.1.-</ecNumber>
    </recommendedName>
</protein>
<dbReference type="GO" id="GO:0016139">
    <property type="term" value="P:glycoside catabolic process"/>
    <property type="evidence" value="ECO:0007669"/>
    <property type="project" value="TreeGrafter"/>
</dbReference>
<comment type="similarity">
    <text evidence="2 7">Belongs to the glycosyl hydrolase 27 family.</text>
</comment>
<keyword evidence="5 7" id="KW-0378">Hydrolase</keyword>
<accession>A0AAN8JCD8</accession>